<dbReference type="InterPro" id="IPR029036">
    <property type="entry name" value="P5CR_dimer"/>
</dbReference>
<dbReference type="Gene3D" id="1.10.3730.10">
    <property type="entry name" value="ProC C-terminal domain-like"/>
    <property type="match status" value="1"/>
</dbReference>
<dbReference type="HAMAP" id="MF_01925">
    <property type="entry name" value="P5C_reductase"/>
    <property type="match status" value="1"/>
</dbReference>
<keyword evidence="2 3" id="KW-0560">Oxidoreductase</keyword>
<comment type="catalytic activity">
    <reaction evidence="3">
        <text>L-proline + NAD(+) = (S)-1-pyrroline-5-carboxylate + NADH + 2 H(+)</text>
        <dbReference type="Rhea" id="RHEA:14105"/>
        <dbReference type="ChEBI" id="CHEBI:15378"/>
        <dbReference type="ChEBI" id="CHEBI:17388"/>
        <dbReference type="ChEBI" id="CHEBI:57540"/>
        <dbReference type="ChEBI" id="CHEBI:57945"/>
        <dbReference type="ChEBI" id="CHEBI:60039"/>
        <dbReference type="EC" id="1.5.1.2"/>
    </reaction>
</comment>
<evidence type="ECO:0000313" key="5">
    <source>
        <dbReference type="EMBL" id="WCR08730.1"/>
    </source>
</evidence>
<accession>A0ABY7SNY8</accession>
<reference evidence="5 6" key="1">
    <citation type="submission" date="2021-01" db="EMBL/GenBank/DDBJ databases">
        <title>Biogeographic distribution of Paracoccus.</title>
        <authorList>
            <person name="Hollensteiner J."/>
            <person name="Leineberger J."/>
            <person name="Brinkhoff T."/>
            <person name="Daniel R."/>
        </authorList>
    </citation>
    <scope>NUCLEOTIDE SEQUENCE [LARGE SCALE GENOMIC DNA]</scope>
    <source>
        <strain evidence="5 6">KCTC 22803</strain>
    </source>
</reference>
<dbReference type="InterPro" id="IPR036291">
    <property type="entry name" value="NAD(P)-bd_dom_sf"/>
</dbReference>
<dbReference type="PANTHER" id="PTHR11645:SF0">
    <property type="entry name" value="PYRROLINE-5-CARBOXYLATE REDUCTASE 3"/>
    <property type="match status" value="1"/>
</dbReference>
<dbReference type="SUPFAM" id="SSF51735">
    <property type="entry name" value="NAD(P)-binding Rossmann-fold domains"/>
    <property type="match status" value="1"/>
</dbReference>
<name>A0ABY7SNY8_9RHOB</name>
<comment type="pathway">
    <text evidence="3">Amino-acid biosynthesis; L-proline biosynthesis; L-proline from L-glutamate 5-semialdehyde: step 1/1.</text>
</comment>
<evidence type="ECO:0000256" key="3">
    <source>
        <dbReference type="HAMAP-Rule" id="MF_01925"/>
    </source>
</evidence>
<dbReference type="InterPro" id="IPR008927">
    <property type="entry name" value="6-PGluconate_DH-like_C_sf"/>
</dbReference>
<keyword evidence="3" id="KW-0521">NADP</keyword>
<evidence type="ECO:0000256" key="1">
    <source>
        <dbReference type="ARBA" id="ARBA00005525"/>
    </source>
</evidence>
<evidence type="ECO:0000259" key="4">
    <source>
        <dbReference type="Pfam" id="PF14748"/>
    </source>
</evidence>
<dbReference type="Proteomes" id="UP001219349">
    <property type="component" value="Chromosome"/>
</dbReference>
<protein>
    <recommendedName>
        <fullName evidence="3">Pyrroline-5-carboxylate reductase</fullName>
        <shortName evidence="3">P5C reductase</shortName>
        <shortName evidence="3">P5CR</shortName>
        <ecNumber evidence="3">1.5.1.2</ecNumber>
    </recommendedName>
    <alternativeName>
        <fullName evidence="3">PCA reductase</fullName>
    </alternativeName>
</protein>
<keyword evidence="3" id="KW-0963">Cytoplasm</keyword>
<dbReference type="PANTHER" id="PTHR11645">
    <property type="entry name" value="PYRROLINE-5-CARBOXYLATE REDUCTASE"/>
    <property type="match status" value="1"/>
</dbReference>
<comment type="subcellular location">
    <subcellularLocation>
        <location evidence="3">Cytoplasm</location>
    </subcellularLocation>
</comment>
<comment type="similarity">
    <text evidence="1 3">Belongs to the pyrroline-5-carboxylate reductase family.</text>
</comment>
<dbReference type="EC" id="1.5.1.2" evidence="3"/>
<dbReference type="EMBL" id="CP067136">
    <property type="protein sequence ID" value="WCR08730.1"/>
    <property type="molecule type" value="Genomic_DNA"/>
</dbReference>
<keyword evidence="3" id="KW-0641">Proline biosynthesis</keyword>
<evidence type="ECO:0000256" key="2">
    <source>
        <dbReference type="ARBA" id="ARBA00023002"/>
    </source>
</evidence>
<organism evidence="5 6">
    <name type="scientific">Paracoccus fistulariae</name>
    <dbReference type="NCBI Taxonomy" id="658446"/>
    <lineage>
        <taxon>Bacteria</taxon>
        <taxon>Pseudomonadati</taxon>
        <taxon>Pseudomonadota</taxon>
        <taxon>Alphaproteobacteria</taxon>
        <taxon>Rhodobacterales</taxon>
        <taxon>Paracoccaceae</taxon>
        <taxon>Paracoccus</taxon>
    </lineage>
</organism>
<dbReference type="InterPro" id="IPR000304">
    <property type="entry name" value="Pyrroline-COOH_reductase"/>
</dbReference>
<feature type="domain" description="Pyrroline-5-carboxylate reductase dimerisation" evidence="4">
    <location>
        <begin position="161"/>
        <end position="263"/>
    </location>
</feature>
<dbReference type="PIRSF" id="PIRSF000193">
    <property type="entry name" value="Pyrrol-5-carb_rd"/>
    <property type="match status" value="1"/>
</dbReference>
<dbReference type="RefSeq" id="WP_271885780.1">
    <property type="nucleotide sequence ID" value="NZ_CP067136.1"/>
</dbReference>
<evidence type="ECO:0000313" key="6">
    <source>
        <dbReference type="Proteomes" id="UP001219349"/>
    </source>
</evidence>
<dbReference type="SUPFAM" id="SSF48179">
    <property type="entry name" value="6-phosphogluconate dehydrogenase C-terminal domain-like"/>
    <property type="match status" value="1"/>
</dbReference>
<dbReference type="Pfam" id="PF14748">
    <property type="entry name" value="P5CR_dimer"/>
    <property type="match status" value="1"/>
</dbReference>
<gene>
    <name evidence="3" type="primary">proC</name>
    <name evidence="5" type="ORF">JHX87_08025</name>
</gene>
<comment type="catalytic activity">
    <reaction evidence="3">
        <text>L-proline + NADP(+) = (S)-1-pyrroline-5-carboxylate + NADPH + 2 H(+)</text>
        <dbReference type="Rhea" id="RHEA:14109"/>
        <dbReference type="ChEBI" id="CHEBI:15378"/>
        <dbReference type="ChEBI" id="CHEBI:17388"/>
        <dbReference type="ChEBI" id="CHEBI:57783"/>
        <dbReference type="ChEBI" id="CHEBI:58349"/>
        <dbReference type="ChEBI" id="CHEBI:60039"/>
        <dbReference type="EC" id="1.5.1.2"/>
    </reaction>
</comment>
<proteinExistence type="inferred from homology"/>
<sequence>MSDIGQDRVALIGASGWLGRAFGPAMLRQGVVAPGHLIAANRSGAHPAYDDWPDLEWSTDPAVAAGRADIVILSVLPQDFRQMALDCRDRLVLSFMAGVSCAEIADSTGAERIVRALPNAAAGIGRSYSPWFPTPDVTARDRDIVAAILSSVGDADALPREEDLAAATILSGAGPAYAALLADALLQAARDHGLPEDIARKSVEAMICDAPAMMAGQIEGATQLVADYIDYGGTTAAALSAAQDAGFQDAVRAAVTAGIDRVNAMSRE</sequence>
<keyword evidence="6" id="KW-1185">Reference proteome</keyword>
<comment type="function">
    <text evidence="3">Catalyzes the reduction of 1-pyrroline-5-carboxylate (PCA) to L-proline.</text>
</comment>
<dbReference type="Gene3D" id="3.40.50.720">
    <property type="entry name" value="NAD(P)-binding Rossmann-like Domain"/>
    <property type="match status" value="1"/>
</dbReference>
<keyword evidence="3" id="KW-0028">Amino-acid biosynthesis</keyword>